<proteinExistence type="predicted"/>
<reference evidence="2 3" key="1">
    <citation type="journal article" date="2019" name="Int. J. Syst. Evol. Microbiol.">
        <title>The Global Catalogue of Microorganisms (GCM) 10K type strain sequencing project: providing services to taxonomists for standard genome sequencing and annotation.</title>
        <authorList>
            <consortium name="The Broad Institute Genomics Platform"/>
            <consortium name="The Broad Institute Genome Sequencing Center for Infectious Disease"/>
            <person name="Wu L."/>
            <person name="Ma J."/>
        </authorList>
    </citation>
    <scope>NUCLEOTIDE SEQUENCE [LARGE SCALE GENOMIC DNA]</scope>
    <source>
        <strain evidence="2 3">PSRA2</strain>
    </source>
</reference>
<evidence type="ECO:0000313" key="3">
    <source>
        <dbReference type="Proteomes" id="UP001596406"/>
    </source>
</evidence>
<dbReference type="EMBL" id="JBHSXM010000001">
    <property type="protein sequence ID" value="MFC6837017.1"/>
    <property type="molecule type" value="Genomic_DNA"/>
</dbReference>
<dbReference type="SUPFAM" id="SSF110857">
    <property type="entry name" value="Gamma-glutamyl cyclotransferase-like"/>
    <property type="match status" value="1"/>
</dbReference>
<feature type="domain" description="Gamma-glutamylcyclotransferase AIG2-like" evidence="1">
    <location>
        <begin position="3"/>
        <end position="94"/>
    </location>
</feature>
<dbReference type="AlphaFoldDB" id="A0ABD5UEW6"/>
<evidence type="ECO:0000313" key="2">
    <source>
        <dbReference type="EMBL" id="MFC6837017.1"/>
    </source>
</evidence>
<organism evidence="2 3">
    <name type="scientific">Halomarina ordinaria</name>
    <dbReference type="NCBI Taxonomy" id="3033939"/>
    <lineage>
        <taxon>Archaea</taxon>
        <taxon>Methanobacteriati</taxon>
        <taxon>Methanobacteriota</taxon>
        <taxon>Stenosarchaea group</taxon>
        <taxon>Halobacteria</taxon>
        <taxon>Halobacteriales</taxon>
        <taxon>Natronomonadaceae</taxon>
        <taxon>Halomarina</taxon>
    </lineage>
</organism>
<evidence type="ECO:0000259" key="1">
    <source>
        <dbReference type="Pfam" id="PF06094"/>
    </source>
</evidence>
<dbReference type="Proteomes" id="UP001596406">
    <property type="component" value="Unassembled WGS sequence"/>
</dbReference>
<sequence length="128" mass="14309">MDVFVYGTLADPERVAEVVDDGTFVGEATLSGLHRVDGTYPTLAPGGEVHGRLLRTAHLERLDAYEGVDRGIYTRVRVPSDTREGSVWTYVGDPESLFVPVDWPGEDPFPERVRHYLRRQPVVVRTDG</sequence>
<gene>
    <name evidence="2" type="ORF">ACFQHK_10925</name>
</gene>
<protein>
    <submittedName>
        <fullName evidence="2">Gamma-glutamylcyclotransferase</fullName>
    </submittedName>
</protein>
<dbReference type="InterPro" id="IPR036568">
    <property type="entry name" value="GGCT-like_sf"/>
</dbReference>
<keyword evidence="3" id="KW-1185">Reference proteome</keyword>
<dbReference type="InterPro" id="IPR009288">
    <property type="entry name" value="AIG2-like_dom"/>
</dbReference>
<dbReference type="Gene3D" id="3.10.490.10">
    <property type="entry name" value="Gamma-glutamyl cyclotransferase-like"/>
    <property type="match status" value="1"/>
</dbReference>
<dbReference type="CDD" id="cd06661">
    <property type="entry name" value="GGCT_like"/>
    <property type="match status" value="1"/>
</dbReference>
<dbReference type="Pfam" id="PF06094">
    <property type="entry name" value="GGACT"/>
    <property type="match status" value="1"/>
</dbReference>
<name>A0ABD5UEW6_9EURY</name>
<accession>A0ABD5UEW6</accession>
<dbReference type="InterPro" id="IPR013024">
    <property type="entry name" value="GGCT-like"/>
</dbReference>
<comment type="caution">
    <text evidence="2">The sequence shown here is derived from an EMBL/GenBank/DDBJ whole genome shotgun (WGS) entry which is preliminary data.</text>
</comment>
<dbReference type="RefSeq" id="WP_304448689.1">
    <property type="nucleotide sequence ID" value="NZ_JARRAH010000001.1"/>
</dbReference>